<dbReference type="EMBL" id="ML119701">
    <property type="protein sequence ID" value="RPA79257.1"/>
    <property type="molecule type" value="Genomic_DNA"/>
</dbReference>
<dbReference type="InterPro" id="IPR036081">
    <property type="entry name" value="Translin_sf"/>
</dbReference>
<evidence type="ECO:0000256" key="5">
    <source>
        <dbReference type="ARBA" id="ARBA00022884"/>
    </source>
</evidence>
<keyword evidence="7" id="KW-0539">Nucleus</keyword>
<dbReference type="GO" id="GO:0043565">
    <property type="term" value="F:sequence-specific DNA binding"/>
    <property type="evidence" value="ECO:0007669"/>
    <property type="project" value="InterPro"/>
</dbReference>
<evidence type="ECO:0000256" key="7">
    <source>
        <dbReference type="ARBA" id="ARBA00023242"/>
    </source>
</evidence>
<gene>
    <name evidence="8" type="ORF">BJ508DRAFT_416040</name>
</gene>
<reference evidence="8 9" key="1">
    <citation type="journal article" date="2018" name="Nat. Ecol. Evol.">
        <title>Pezizomycetes genomes reveal the molecular basis of ectomycorrhizal truffle lifestyle.</title>
        <authorList>
            <person name="Murat C."/>
            <person name="Payen T."/>
            <person name="Noel B."/>
            <person name="Kuo A."/>
            <person name="Morin E."/>
            <person name="Chen J."/>
            <person name="Kohler A."/>
            <person name="Krizsan K."/>
            <person name="Balestrini R."/>
            <person name="Da Silva C."/>
            <person name="Montanini B."/>
            <person name="Hainaut M."/>
            <person name="Levati E."/>
            <person name="Barry K.W."/>
            <person name="Belfiori B."/>
            <person name="Cichocki N."/>
            <person name="Clum A."/>
            <person name="Dockter R.B."/>
            <person name="Fauchery L."/>
            <person name="Guy J."/>
            <person name="Iotti M."/>
            <person name="Le Tacon F."/>
            <person name="Lindquist E.A."/>
            <person name="Lipzen A."/>
            <person name="Malagnac F."/>
            <person name="Mello A."/>
            <person name="Molinier V."/>
            <person name="Miyauchi S."/>
            <person name="Poulain J."/>
            <person name="Riccioni C."/>
            <person name="Rubini A."/>
            <person name="Sitrit Y."/>
            <person name="Splivallo R."/>
            <person name="Traeger S."/>
            <person name="Wang M."/>
            <person name="Zifcakova L."/>
            <person name="Wipf D."/>
            <person name="Zambonelli A."/>
            <person name="Paolocci F."/>
            <person name="Nowrousian M."/>
            <person name="Ottonello S."/>
            <person name="Baldrian P."/>
            <person name="Spatafora J.W."/>
            <person name="Henrissat B."/>
            <person name="Nagy L.G."/>
            <person name="Aury J.M."/>
            <person name="Wincker P."/>
            <person name="Grigoriev I.V."/>
            <person name="Bonfante P."/>
            <person name="Martin F.M."/>
        </authorList>
    </citation>
    <scope>NUCLEOTIDE SEQUENCE [LARGE SCALE GENOMIC DNA]</scope>
    <source>
        <strain evidence="8 9">RN42</strain>
    </source>
</reference>
<dbReference type="InterPro" id="IPR033956">
    <property type="entry name" value="Translin"/>
</dbReference>
<protein>
    <submittedName>
        <fullName evidence="8">Translin</fullName>
    </submittedName>
</protein>
<comment type="similarity">
    <text evidence="3">Belongs to the translin family.</text>
</comment>
<dbReference type="SUPFAM" id="SSF74784">
    <property type="entry name" value="Translin"/>
    <property type="match status" value="1"/>
</dbReference>
<dbReference type="GO" id="GO:0016070">
    <property type="term" value="P:RNA metabolic process"/>
    <property type="evidence" value="ECO:0007669"/>
    <property type="project" value="InterPro"/>
</dbReference>
<accession>A0A3N4I1E3</accession>
<keyword evidence="6" id="KW-0238">DNA-binding</keyword>
<dbReference type="PANTHER" id="PTHR10741">
    <property type="entry name" value="TRANSLIN AND TRANSLIN ASSOCIATED PROTEIN X"/>
    <property type="match status" value="1"/>
</dbReference>
<dbReference type="Gene3D" id="1.20.58.200">
    <property type="entry name" value="Translin, domain 2"/>
    <property type="match status" value="1"/>
</dbReference>
<dbReference type="InterPro" id="IPR016068">
    <property type="entry name" value="Translin_N"/>
</dbReference>
<evidence type="ECO:0000256" key="4">
    <source>
        <dbReference type="ARBA" id="ARBA00022490"/>
    </source>
</evidence>
<sequence>MSDPTTSFQAPGTSTQTSDYIGVSLNHFAGVQKLFDDDADFRERIKPILKDLDRSNRELTALLSRSHSLTPSQWETYLSAHSPTLFDTQKNLINKLMEVAKTQPFYKYNQLWSKDLQNCAYLVILAGWLGYAGYSGRLVPQEKVVEILGIPQEAGRGSAEFWMTDEEYLHACVSLVEELARLAVNSVIVGDYGRPMIISQFVKDLHAAFQVLNLKNDSLRKRTDGLKYSVKKIEDVVYDLRLRNLVGTQ</sequence>
<evidence type="ECO:0000313" key="9">
    <source>
        <dbReference type="Proteomes" id="UP000275078"/>
    </source>
</evidence>
<name>A0A3N4I1E3_ASCIM</name>
<keyword evidence="9" id="KW-1185">Reference proteome</keyword>
<dbReference type="STRING" id="1160509.A0A3N4I1E3"/>
<dbReference type="GO" id="GO:0003697">
    <property type="term" value="F:single-stranded DNA binding"/>
    <property type="evidence" value="ECO:0007669"/>
    <property type="project" value="InterPro"/>
</dbReference>
<dbReference type="GO" id="GO:0005737">
    <property type="term" value="C:cytoplasm"/>
    <property type="evidence" value="ECO:0007669"/>
    <property type="project" value="UniProtKB-SubCell"/>
</dbReference>
<dbReference type="AlphaFoldDB" id="A0A3N4I1E3"/>
<dbReference type="InterPro" id="IPR002848">
    <property type="entry name" value="Translin_fam"/>
</dbReference>
<dbReference type="OrthoDB" id="829at2759"/>
<dbReference type="CDD" id="cd14819">
    <property type="entry name" value="Translin"/>
    <property type="match status" value="1"/>
</dbReference>
<organism evidence="8 9">
    <name type="scientific">Ascobolus immersus RN42</name>
    <dbReference type="NCBI Taxonomy" id="1160509"/>
    <lineage>
        <taxon>Eukaryota</taxon>
        <taxon>Fungi</taxon>
        <taxon>Dikarya</taxon>
        <taxon>Ascomycota</taxon>
        <taxon>Pezizomycotina</taxon>
        <taxon>Pezizomycetes</taxon>
        <taxon>Pezizales</taxon>
        <taxon>Ascobolaceae</taxon>
        <taxon>Ascobolus</taxon>
    </lineage>
</organism>
<evidence type="ECO:0000313" key="8">
    <source>
        <dbReference type="EMBL" id="RPA79257.1"/>
    </source>
</evidence>
<evidence type="ECO:0000256" key="2">
    <source>
        <dbReference type="ARBA" id="ARBA00004496"/>
    </source>
</evidence>
<evidence type="ECO:0000256" key="6">
    <source>
        <dbReference type="ARBA" id="ARBA00023125"/>
    </source>
</evidence>
<proteinExistence type="inferred from homology"/>
<keyword evidence="5" id="KW-0694">RNA-binding</keyword>
<dbReference type="Pfam" id="PF01997">
    <property type="entry name" value="Translin"/>
    <property type="match status" value="1"/>
</dbReference>
<dbReference type="GO" id="GO:0003723">
    <property type="term" value="F:RNA binding"/>
    <property type="evidence" value="ECO:0007669"/>
    <property type="project" value="UniProtKB-KW"/>
</dbReference>
<comment type="subcellular location">
    <subcellularLocation>
        <location evidence="2">Cytoplasm</location>
    </subcellularLocation>
    <subcellularLocation>
        <location evidence="1">Nucleus</location>
    </subcellularLocation>
</comment>
<keyword evidence="4" id="KW-0963">Cytoplasm</keyword>
<evidence type="ECO:0000256" key="1">
    <source>
        <dbReference type="ARBA" id="ARBA00004123"/>
    </source>
</evidence>
<evidence type="ECO:0000256" key="3">
    <source>
        <dbReference type="ARBA" id="ARBA00005902"/>
    </source>
</evidence>
<dbReference type="Proteomes" id="UP000275078">
    <property type="component" value="Unassembled WGS sequence"/>
</dbReference>
<dbReference type="GO" id="GO:0005634">
    <property type="term" value="C:nucleus"/>
    <property type="evidence" value="ECO:0007669"/>
    <property type="project" value="UniProtKB-SubCell"/>
</dbReference>
<dbReference type="FunFam" id="1.20.58.200:FF:000002">
    <property type="entry name" value="Putative translin"/>
    <property type="match status" value="1"/>
</dbReference>
<dbReference type="InterPro" id="IPR016069">
    <property type="entry name" value="Translin_C"/>
</dbReference>
<dbReference type="Gene3D" id="1.20.58.190">
    <property type="entry name" value="Translin, domain 1"/>
    <property type="match status" value="1"/>
</dbReference>